<comment type="caution">
    <text evidence="1">The sequence shown here is derived from an EMBL/GenBank/DDBJ whole genome shotgun (WGS) entry which is preliminary data.</text>
</comment>
<dbReference type="OrthoDB" id="1991740at2"/>
<name>A0A7K3TBG9_9BIFI</name>
<evidence type="ECO:0008006" key="3">
    <source>
        <dbReference type="Google" id="ProtNLM"/>
    </source>
</evidence>
<sequence length="684" mass="77150">MISELGAPGDVTIRFSTDPTGMNWLRSDHPYAAVSTPDGIQSSVHMLRDGDTIVTTVLLGNATSKTITTAVGDIGITLPLEDRYYDETDDYSIERHCNVHLFCGGTCSWALALRMSGNAPHLGLVLTEGALADYSTSRDFVQYSNDRGCFVLHPEAMEFAPGQTHTISWTIFPCDSRDDFFAQAAERSAFIDARWDRYVAFPGETAVLHIRPSFTPDQGNDAGQNAPVTVNGIPAAAEPDGTYTFAYTPDERDEFTHDEYRDRAGEHTFVVRVGDRTVRTRLFVSAPLDELTAQRVRFIARKQQYRGPDEHLRGAYLPYDNEDRRQYYYAGDDKGNVVNDYNAGRERVGMGLLLAAYLRELDRGIVRDENGDLLADVSMALSGDLPGGEWKPLRDELSDSLRDYREFVERELVDVETGEVFNDAPRDNSVKRLYNAPWFAELYVELYKLDGDVEHLRVACRILRWFYAGGGSRFYPLELPVLALCRALEQADERDLLDEMRDLFLTHARTLAGLGLHYPKHEVNYEQSIVAPAASVILQTAALTGDQDLLRAGFEQLRVLDQFNGCQPDAHLNEVAIRHWDGFWFGKRKQYGDTFPHYWSGLTADVFDLAADLMDDENAAGRYRRRAEASRRALLQLFFADGTASCAYVFPFSVNGERTHFADPMANDQDWALYFIVRHMLDAE</sequence>
<evidence type="ECO:0000313" key="1">
    <source>
        <dbReference type="EMBL" id="NEG71915.1"/>
    </source>
</evidence>
<reference evidence="1 2" key="1">
    <citation type="submission" date="2019-10" db="EMBL/GenBank/DDBJ databases">
        <title>Bifidobacterium from non-human primates.</title>
        <authorList>
            <person name="Modesto M."/>
        </authorList>
    </citation>
    <scope>NUCLEOTIDE SEQUENCE [LARGE SCALE GENOMIC DNA]</scope>
    <source>
        <strain evidence="1 2">TREM</strain>
    </source>
</reference>
<proteinExistence type="predicted"/>
<dbReference type="RefSeq" id="WP_152358798.1">
    <property type="nucleotide sequence ID" value="NZ_WBSM01000010.1"/>
</dbReference>
<dbReference type="Proteomes" id="UP000469943">
    <property type="component" value="Unassembled WGS sequence"/>
</dbReference>
<gene>
    <name evidence="1" type="ORF">GFD24_06815</name>
</gene>
<evidence type="ECO:0000313" key="2">
    <source>
        <dbReference type="Proteomes" id="UP000469943"/>
    </source>
</evidence>
<dbReference type="EMBL" id="WHZX01000004">
    <property type="protein sequence ID" value="NEG71915.1"/>
    <property type="molecule type" value="Genomic_DNA"/>
</dbReference>
<organism evidence="1 2">
    <name type="scientific">Bifidobacterium ramosum</name>
    <dbReference type="NCBI Taxonomy" id="1798158"/>
    <lineage>
        <taxon>Bacteria</taxon>
        <taxon>Bacillati</taxon>
        <taxon>Actinomycetota</taxon>
        <taxon>Actinomycetes</taxon>
        <taxon>Bifidobacteriales</taxon>
        <taxon>Bifidobacteriaceae</taxon>
        <taxon>Bifidobacterium</taxon>
    </lineage>
</organism>
<accession>A0A7K3TBG9</accession>
<dbReference type="AlphaFoldDB" id="A0A7K3TBG9"/>
<protein>
    <recommendedName>
        <fullName evidence="3">Six-hairpin glycosidase</fullName>
    </recommendedName>
</protein>